<evidence type="ECO:0000313" key="2">
    <source>
        <dbReference type="Proteomes" id="UP001310022"/>
    </source>
</evidence>
<sequence length="48" mass="5788">MGGENKVQWIYERTLMRYCVLARTLRPVEHFFGVFRVFLTTNCTNFLE</sequence>
<reference evidence="1 2" key="1">
    <citation type="submission" date="2021-12" db="EMBL/GenBank/DDBJ databases">
        <title>Genome sequencing of bacteria with rrn-lacking chromosome and rrn-plasmid.</title>
        <authorList>
            <person name="Anda M."/>
            <person name="Iwasaki W."/>
        </authorList>
    </citation>
    <scope>NUCLEOTIDE SEQUENCE [LARGE SCALE GENOMIC DNA]</scope>
    <source>
        <strain evidence="1 2">NBRC 15940</strain>
    </source>
</reference>
<proteinExistence type="predicted"/>
<name>A0AAN4W2Z6_9BACT</name>
<dbReference type="Proteomes" id="UP001310022">
    <property type="component" value="Unassembled WGS sequence"/>
</dbReference>
<gene>
    <name evidence="1" type="ORF">PEDI_35870</name>
</gene>
<protein>
    <submittedName>
        <fullName evidence="1">Uncharacterized protein</fullName>
    </submittedName>
</protein>
<evidence type="ECO:0000313" key="1">
    <source>
        <dbReference type="EMBL" id="GJM63035.1"/>
    </source>
</evidence>
<dbReference type="EMBL" id="BQKE01000002">
    <property type="protein sequence ID" value="GJM63035.1"/>
    <property type="molecule type" value="Genomic_DNA"/>
</dbReference>
<keyword evidence="2" id="KW-1185">Reference proteome</keyword>
<comment type="caution">
    <text evidence="1">The sequence shown here is derived from an EMBL/GenBank/DDBJ whole genome shotgun (WGS) entry which is preliminary data.</text>
</comment>
<organism evidence="1 2">
    <name type="scientific">Persicobacter diffluens</name>
    <dbReference type="NCBI Taxonomy" id="981"/>
    <lineage>
        <taxon>Bacteria</taxon>
        <taxon>Pseudomonadati</taxon>
        <taxon>Bacteroidota</taxon>
        <taxon>Cytophagia</taxon>
        <taxon>Cytophagales</taxon>
        <taxon>Persicobacteraceae</taxon>
        <taxon>Persicobacter</taxon>
    </lineage>
</organism>
<dbReference type="AlphaFoldDB" id="A0AAN4W2Z6"/>
<accession>A0AAN4W2Z6</accession>